<feature type="domain" description="CSD" evidence="7">
    <location>
        <begin position="85"/>
        <end position="145"/>
    </location>
</feature>
<reference evidence="9" key="1">
    <citation type="submission" date="2016-10" db="EMBL/GenBank/DDBJ databases">
        <authorList>
            <person name="Varghese N."/>
            <person name="Submissions S."/>
        </authorList>
    </citation>
    <scope>NUCLEOTIDE SEQUENCE [LARGE SCALE GENOMIC DNA]</scope>
    <source>
        <strain evidence="9">DSM 18733</strain>
    </source>
</reference>
<dbReference type="InterPro" id="IPR013015">
    <property type="entry name" value="Laminin_IV_B"/>
</dbReference>
<dbReference type="InterPro" id="IPR012340">
    <property type="entry name" value="NA-bd_OB-fold"/>
</dbReference>
<dbReference type="SMART" id="SM00357">
    <property type="entry name" value="CSP"/>
    <property type="match status" value="1"/>
</dbReference>
<feature type="compositionally biased region" description="Basic and acidic residues" evidence="5">
    <location>
        <begin position="1"/>
        <end position="11"/>
    </location>
</feature>
<keyword evidence="2" id="KW-0964">Secreted</keyword>
<feature type="region of interest" description="Disordered" evidence="5">
    <location>
        <begin position="1"/>
        <end position="38"/>
    </location>
</feature>
<keyword evidence="9" id="KW-1185">Reference proteome</keyword>
<dbReference type="GO" id="GO:0003676">
    <property type="term" value="F:nucleic acid binding"/>
    <property type="evidence" value="ECO:0007669"/>
    <property type="project" value="InterPro"/>
</dbReference>
<feature type="compositionally biased region" description="Basic and acidic residues" evidence="5">
    <location>
        <begin position="20"/>
        <end position="31"/>
    </location>
</feature>
<dbReference type="SUPFAM" id="SSF50249">
    <property type="entry name" value="Nucleic acid-binding proteins"/>
    <property type="match status" value="1"/>
</dbReference>
<dbReference type="GO" id="GO:0005829">
    <property type="term" value="C:cytosol"/>
    <property type="evidence" value="ECO:0007669"/>
    <property type="project" value="UniProtKB-ARBA"/>
</dbReference>
<evidence type="ECO:0000259" key="7">
    <source>
        <dbReference type="PROSITE" id="PS51857"/>
    </source>
</evidence>
<organism evidence="8 9">
    <name type="scientific">Olivibacter domesticus</name>
    <name type="common">Pseudosphingobacterium domesticum</name>
    <dbReference type="NCBI Taxonomy" id="407022"/>
    <lineage>
        <taxon>Bacteria</taxon>
        <taxon>Pseudomonadati</taxon>
        <taxon>Bacteroidota</taxon>
        <taxon>Sphingobacteriia</taxon>
        <taxon>Sphingobacteriales</taxon>
        <taxon>Sphingobacteriaceae</taxon>
        <taxon>Olivibacter</taxon>
    </lineage>
</organism>
<name>A0A1H7WD13_OLID1</name>
<evidence type="ECO:0000313" key="8">
    <source>
        <dbReference type="EMBL" id="SEM18807.1"/>
    </source>
</evidence>
<dbReference type="STRING" id="407022.SAMN05661044_04500"/>
<dbReference type="PROSITE" id="PS51116">
    <property type="entry name" value="LAMININ_IVB"/>
    <property type="match status" value="1"/>
</dbReference>
<evidence type="ECO:0000256" key="1">
    <source>
        <dbReference type="ARBA" id="ARBA00004302"/>
    </source>
</evidence>
<gene>
    <name evidence="8" type="ORF">SAMN05661044_04500</name>
</gene>
<protein>
    <submittedName>
        <fullName evidence="8">Cold shock protein, CspA family</fullName>
    </submittedName>
</protein>
<dbReference type="Proteomes" id="UP000199421">
    <property type="component" value="Unassembled WGS sequence"/>
</dbReference>
<evidence type="ECO:0000313" key="9">
    <source>
        <dbReference type="Proteomes" id="UP000199421"/>
    </source>
</evidence>
<dbReference type="GO" id="GO:0005604">
    <property type="term" value="C:basement membrane"/>
    <property type="evidence" value="ECO:0007669"/>
    <property type="project" value="UniProtKB-SubCell"/>
</dbReference>
<dbReference type="RefSeq" id="WP_093329235.1">
    <property type="nucleotide sequence ID" value="NZ_FOAF01000008.1"/>
</dbReference>
<keyword evidence="4" id="KW-0084">Basement membrane</keyword>
<dbReference type="InterPro" id="IPR002059">
    <property type="entry name" value="CSP_DNA-bd"/>
</dbReference>
<evidence type="ECO:0000256" key="5">
    <source>
        <dbReference type="SAM" id="MobiDB-lite"/>
    </source>
</evidence>
<dbReference type="AlphaFoldDB" id="A0A1H7WD13"/>
<evidence type="ECO:0000256" key="2">
    <source>
        <dbReference type="ARBA" id="ARBA00022525"/>
    </source>
</evidence>
<evidence type="ECO:0000259" key="6">
    <source>
        <dbReference type="PROSITE" id="PS51116"/>
    </source>
</evidence>
<dbReference type="InterPro" id="IPR011129">
    <property type="entry name" value="CSD"/>
</dbReference>
<proteinExistence type="predicted"/>
<dbReference type="OrthoDB" id="1493235at2"/>
<feature type="domain" description="Laminin IV type B" evidence="6">
    <location>
        <begin position="41"/>
        <end position="155"/>
    </location>
</feature>
<dbReference type="PROSITE" id="PS51857">
    <property type="entry name" value="CSD_2"/>
    <property type="match status" value="1"/>
</dbReference>
<dbReference type="EMBL" id="FOAF01000008">
    <property type="protein sequence ID" value="SEM18807.1"/>
    <property type="molecule type" value="Genomic_DNA"/>
</dbReference>
<sequence length="155" mass="17931">MGRSQETFRKKEQNKKREQKKKEKELKKENRLTNSNKGKSFEDMLAYVDENGNITTQKPLEVKKSNVKLEEIMISTPKMVEGDDLIQGKVKFYNDERGYGFINTNHGERVFFLISDAPKEIKLDDAVAFKVQKSPKGLQAYEIEIVKEKEANQNG</sequence>
<accession>A0A1H7WD13</accession>
<dbReference type="Pfam" id="PF00313">
    <property type="entry name" value="CSD"/>
    <property type="match status" value="1"/>
</dbReference>
<comment type="subcellular location">
    <subcellularLocation>
        <location evidence="1">Secreted</location>
        <location evidence="1">Extracellular space</location>
        <location evidence="1">Extracellular matrix</location>
        <location evidence="1">Basement membrane</location>
    </subcellularLocation>
</comment>
<dbReference type="Gene3D" id="2.40.50.140">
    <property type="entry name" value="Nucleic acid-binding proteins"/>
    <property type="match status" value="1"/>
</dbReference>
<keyword evidence="3" id="KW-0272">Extracellular matrix</keyword>
<evidence type="ECO:0000256" key="4">
    <source>
        <dbReference type="ARBA" id="ARBA00022869"/>
    </source>
</evidence>
<evidence type="ECO:0000256" key="3">
    <source>
        <dbReference type="ARBA" id="ARBA00022530"/>
    </source>
</evidence>